<evidence type="ECO:0000259" key="1">
    <source>
        <dbReference type="Pfam" id="PF13701"/>
    </source>
</evidence>
<dbReference type="InterPro" id="IPR025668">
    <property type="entry name" value="Tnp_DDE_dom"/>
</dbReference>
<keyword evidence="3" id="KW-1185">Reference proteome</keyword>
<organism evidence="2 3">
    <name type="scientific">Streptomyces albiflavescens</name>
    <dbReference type="NCBI Taxonomy" id="1623582"/>
    <lineage>
        <taxon>Bacteria</taxon>
        <taxon>Bacillati</taxon>
        <taxon>Actinomycetota</taxon>
        <taxon>Actinomycetes</taxon>
        <taxon>Kitasatosporales</taxon>
        <taxon>Streptomycetaceae</taxon>
        <taxon>Streptomyces</taxon>
    </lineage>
</organism>
<protein>
    <recommendedName>
        <fullName evidence="1">Transposase DDE domain-containing protein</fullName>
    </recommendedName>
</protein>
<comment type="caution">
    <text evidence="2">The sequence shown here is derived from an EMBL/GenBank/DDBJ whole genome shotgun (WGS) entry which is preliminary data.</text>
</comment>
<sequence length="159" mass="16727">MAGQTAPDATGSVTVDLDGVLVIAHSDKEDTAATWKKTFGHHPLMGFVDHGTGGSGEPVAGLLRPGNAGSNTAADHITPAQLALAQLPKSYRRGRRTLIRTDSAGSTNEFVAWLAKRGRWLSYSVGMTITDAIHQAVLEVSLLDIPGLLLSLSRTTIGK</sequence>
<evidence type="ECO:0000313" key="2">
    <source>
        <dbReference type="EMBL" id="GGN81498.1"/>
    </source>
</evidence>
<evidence type="ECO:0000313" key="3">
    <source>
        <dbReference type="Proteomes" id="UP000600365"/>
    </source>
</evidence>
<accession>A0A917YCC9</accession>
<feature type="domain" description="Transposase DDE" evidence="1">
    <location>
        <begin position="9"/>
        <end position="140"/>
    </location>
</feature>
<reference evidence="2 3" key="1">
    <citation type="journal article" date="2014" name="Int. J. Syst. Evol. Microbiol.">
        <title>Complete genome sequence of Corynebacterium casei LMG S-19264T (=DSM 44701T), isolated from a smear-ripened cheese.</title>
        <authorList>
            <consortium name="US DOE Joint Genome Institute (JGI-PGF)"/>
            <person name="Walter F."/>
            <person name="Albersmeier A."/>
            <person name="Kalinowski J."/>
            <person name="Ruckert C."/>
        </authorList>
    </citation>
    <scope>NUCLEOTIDE SEQUENCE [LARGE SCALE GENOMIC DNA]</scope>
    <source>
        <strain evidence="2 3">CGMCC 4.7111</strain>
    </source>
</reference>
<dbReference type="AlphaFoldDB" id="A0A917YCC9"/>
<dbReference type="EMBL" id="BMMM01000014">
    <property type="protein sequence ID" value="GGN81498.1"/>
    <property type="molecule type" value="Genomic_DNA"/>
</dbReference>
<gene>
    <name evidence="2" type="ORF">GCM10011579_068140</name>
</gene>
<dbReference type="Pfam" id="PF13701">
    <property type="entry name" value="DDE_Tnp_1_4"/>
    <property type="match status" value="1"/>
</dbReference>
<proteinExistence type="predicted"/>
<name>A0A917YCC9_9ACTN</name>
<dbReference type="Proteomes" id="UP000600365">
    <property type="component" value="Unassembled WGS sequence"/>
</dbReference>